<evidence type="ECO:0000313" key="6">
    <source>
        <dbReference type="Proteomes" id="UP000634136"/>
    </source>
</evidence>
<evidence type="ECO:0000256" key="3">
    <source>
        <dbReference type="ARBA" id="ARBA00022833"/>
    </source>
</evidence>
<dbReference type="OrthoDB" id="2009526at2759"/>
<dbReference type="GO" id="GO:0008270">
    <property type="term" value="F:zinc ion binding"/>
    <property type="evidence" value="ECO:0007669"/>
    <property type="project" value="UniProtKB-KW"/>
</dbReference>
<dbReference type="EMBL" id="JAAIUW010000009">
    <property type="protein sequence ID" value="KAF7815178.1"/>
    <property type="molecule type" value="Genomic_DNA"/>
</dbReference>
<sequence>MATSSVGDSSGKQYLRYKNAHCNCRKVARIRVSHSDANPNRLYVCCENDECNFFRWLKPMKDVEVSSEGGIKMAATNTTTSLYVQRTSKMGSEVKLKDDFMMVKEPTLENLPAVHPLNLQAKQEKGHVMVIAIVIIPSSNATEINIRRASTRLSPEYAEK</sequence>
<keyword evidence="3" id="KW-0862">Zinc</keyword>
<dbReference type="Pfam" id="PF06839">
    <property type="entry name" value="Zn_ribbon_GRF"/>
    <property type="match status" value="1"/>
</dbReference>
<keyword evidence="1" id="KW-0479">Metal-binding</keyword>
<dbReference type="Proteomes" id="UP000634136">
    <property type="component" value="Unassembled WGS sequence"/>
</dbReference>
<protein>
    <submittedName>
        <fullName evidence="5">Armadillo-type fold containing protein</fullName>
    </submittedName>
</protein>
<evidence type="ECO:0000256" key="1">
    <source>
        <dbReference type="ARBA" id="ARBA00022723"/>
    </source>
</evidence>
<keyword evidence="6" id="KW-1185">Reference proteome</keyword>
<reference evidence="5" key="1">
    <citation type="submission" date="2020-09" db="EMBL/GenBank/DDBJ databases">
        <title>Genome-Enabled Discovery of Anthraquinone Biosynthesis in Senna tora.</title>
        <authorList>
            <person name="Kang S.-H."/>
            <person name="Pandey R.P."/>
            <person name="Lee C.-M."/>
            <person name="Sim J.-S."/>
            <person name="Jeong J.-T."/>
            <person name="Choi B.-S."/>
            <person name="Jung M."/>
            <person name="Ginzburg D."/>
            <person name="Zhao K."/>
            <person name="Won S.Y."/>
            <person name="Oh T.-J."/>
            <person name="Yu Y."/>
            <person name="Kim N.-H."/>
            <person name="Lee O.R."/>
            <person name="Lee T.-H."/>
            <person name="Bashyal P."/>
            <person name="Kim T.-S."/>
            <person name="Lee W.-H."/>
            <person name="Kawkins C."/>
            <person name="Kim C.-K."/>
            <person name="Kim J.S."/>
            <person name="Ahn B.O."/>
            <person name="Rhee S.Y."/>
            <person name="Sohng J.K."/>
        </authorList>
    </citation>
    <scope>NUCLEOTIDE SEQUENCE</scope>
    <source>
        <tissue evidence="5">Leaf</tissue>
    </source>
</reference>
<accession>A0A834WBJ1</accession>
<keyword evidence="2" id="KW-0863">Zinc-finger</keyword>
<name>A0A834WBJ1_9FABA</name>
<dbReference type="PANTHER" id="PTHR33248">
    <property type="entry name" value="ZINC ION-BINDING PROTEIN"/>
    <property type="match status" value="1"/>
</dbReference>
<gene>
    <name evidence="5" type="ORF">G2W53_029147</name>
</gene>
<organism evidence="5 6">
    <name type="scientific">Senna tora</name>
    <dbReference type="NCBI Taxonomy" id="362788"/>
    <lineage>
        <taxon>Eukaryota</taxon>
        <taxon>Viridiplantae</taxon>
        <taxon>Streptophyta</taxon>
        <taxon>Embryophyta</taxon>
        <taxon>Tracheophyta</taxon>
        <taxon>Spermatophyta</taxon>
        <taxon>Magnoliopsida</taxon>
        <taxon>eudicotyledons</taxon>
        <taxon>Gunneridae</taxon>
        <taxon>Pentapetalae</taxon>
        <taxon>rosids</taxon>
        <taxon>fabids</taxon>
        <taxon>Fabales</taxon>
        <taxon>Fabaceae</taxon>
        <taxon>Caesalpinioideae</taxon>
        <taxon>Cassia clade</taxon>
        <taxon>Senna</taxon>
    </lineage>
</organism>
<evidence type="ECO:0000256" key="2">
    <source>
        <dbReference type="ARBA" id="ARBA00022771"/>
    </source>
</evidence>
<proteinExistence type="predicted"/>
<feature type="domain" description="GRF-type" evidence="4">
    <location>
        <begin position="21"/>
        <end position="56"/>
    </location>
</feature>
<dbReference type="AlphaFoldDB" id="A0A834WBJ1"/>
<evidence type="ECO:0000259" key="4">
    <source>
        <dbReference type="Pfam" id="PF06839"/>
    </source>
</evidence>
<evidence type="ECO:0000313" key="5">
    <source>
        <dbReference type="EMBL" id="KAF7815178.1"/>
    </source>
</evidence>
<dbReference type="InterPro" id="IPR010666">
    <property type="entry name" value="Znf_GRF"/>
</dbReference>
<comment type="caution">
    <text evidence="5">The sequence shown here is derived from an EMBL/GenBank/DDBJ whole genome shotgun (WGS) entry which is preliminary data.</text>
</comment>